<keyword evidence="1" id="KW-0812">Transmembrane</keyword>
<accession>A0A7K1UDF4</accession>
<reference evidence="2 3" key="1">
    <citation type="submission" date="2019-12" db="EMBL/GenBank/DDBJ databases">
        <title>Chitinophaga sp. strain ysch24 (GDMCC 1.1355), whole genome shotgun sequence.</title>
        <authorList>
            <person name="Zhang X."/>
        </authorList>
    </citation>
    <scope>NUCLEOTIDE SEQUENCE [LARGE SCALE GENOMIC DNA]</scope>
    <source>
        <strain evidence="3">ysch24</strain>
    </source>
</reference>
<dbReference type="Proteomes" id="UP000461730">
    <property type="component" value="Unassembled WGS sequence"/>
</dbReference>
<organism evidence="2 3">
    <name type="scientific">Chitinophaga tropicalis</name>
    <dbReference type="NCBI Taxonomy" id="2683588"/>
    <lineage>
        <taxon>Bacteria</taxon>
        <taxon>Pseudomonadati</taxon>
        <taxon>Bacteroidota</taxon>
        <taxon>Chitinophagia</taxon>
        <taxon>Chitinophagales</taxon>
        <taxon>Chitinophagaceae</taxon>
        <taxon>Chitinophaga</taxon>
    </lineage>
</organism>
<gene>
    <name evidence="2" type="ORF">GO493_29460</name>
</gene>
<sequence>MASSLSTLGIIHTAISVVALVFAAVSLVRDARIVPHSKTGIYYTITNVLACLTSFGLSKEGGFNPGHAIAIMILVLLAVSYAMGRAWTDRPVALYIQTFLMTTTVFLSLVPAINETLTHLPPSHPIAESKASPAVQTGLKLLVVVYLAGLLLQFFRIRGWVRKHAQKISF</sequence>
<keyword evidence="1" id="KW-1133">Transmembrane helix</keyword>
<feature type="transmembrane region" description="Helical" evidence="1">
    <location>
        <begin position="63"/>
        <end position="82"/>
    </location>
</feature>
<keyword evidence="1" id="KW-0472">Membrane</keyword>
<dbReference type="RefSeq" id="WP_157309833.1">
    <property type="nucleotide sequence ID" value="NZ_WRXN01000025.1"/>
</dbReference>
<feature type="transmembrane region" description="Helical" evidence="1">
    <location>
        <begin position="6"/>
        <end position="28"/>
    </location>
</feature>
<name>A0A7K1UDF4_9BACT</name>
<feature type="transmembrane region" description="Helical" evidence="1">
    <location>
        <begin position="40"/>
        <end position="57"/>
    </location>
</feature>
<dbReference type="AlphaFoldDB" id="A0A7K1UDF4"/>
<keyword evidence="3" id="KW-1185">Reference proteome</keyword>
<evidence type="ECO:0008006" key="4">
    <source>
        <dbReference type="Google" id="ProtNLM"/>
    </source>
</evidence>
<evidence type="ECO:0000313" key="3">
    <source>
        <dbReference type="Proteomes" id="UP000461730"/>
    </source>
</evidence>
<protein>
    <recommendedName>
        <fullName evidence="4">DUF2306 domain-containing protein</fullName>
    </recommendedName>
</protein>
<dbReference type="EMBL" id="WRXN01000025">
    <property type="protein sequence ID" value="MVT12417.1"/>
    <property type="molecule type" value="Genomic_DNA"/>
</dbReference>
<feature type="transmembrane region" description="Helical" evidence="1">
    <location>
        <begin position="94"/>
        <end position="114"/>
    </location>
</feature>
<comment type="caution">
    <text evidence="2">The sequence shown here is derived from an EMBL/GenBank/DDBJ whole genome shotgun (WGS) entry which is preliminary data.</text>
</comment>
<evidence type="ECO:0000313" key="2">
    <source>
        <dbReference type="EMBL" id="MVT12417.1"/>
    </source>
</evidence>
<feature type="transmembrane region" description="Helical" evidence="1">
    <location>
        <begin position="134"/>
        <end position="155"/>
    </location>
</feature>
<evidence type="ECO:0000256" key="1">
    <source>
        <dbReference type="SAM" id="Phobius"/>
    </source>
</evidence>
<proteinExistence type="predicted"/>